<dbReference type="SUPFAM" id="SSF51735">
    <property type="entry name" value="NAD(P)-binding Rossmann-fold domains"/>
    <property type="match status" value="1"/>
</dbReference>
<dbReference type="PROSITE" id="PS01162">
    <property type="entry name" value="QOR_ZETA_CRYSTAL"/>
    <property type="match status" value="1"/>
</dbReference>
<evidence type="ECO:0000259" key="2">
    <source>
        <dbReference type="SMART" id="SM00829"/>
    </source>
</evidence>
<dbReference type="SMART" id="SM00829">
    <property type="entry name" value="PKS_ER"/>
    <property type="match status" value="1"/>
</dbReference>
<dbReference type="PANTHER" id="PTHR11695">
    <property type="entry name" value="ALCOHOL DEHYDROGENASE RELATED"/>
    <property type="match status" value="1"/>
</dbReference>
<evidence type="ECO:0000313" key="3">
    <source>
        <dbReference type="EMBL" id="QPI48177.1"/>
    </source>
</evidence>
<feature type="domain" description="Enoyl reductase (ER)" evidence="2">
    <location>
        <begin position="11"/>
        <end position="304"/>
    </location>
</feature>
<dbReference type="Proteomes" id="UP000662888">
    <property type="component" value="Chromosome"/>
</dbReference>
<keyword evidence="1" id="KW-0560">Oxidoreductase</keyword>
<evidence type="ECO:0000256" key="1">
    <source>
        <dbReference type="ARBA" id="ARBA00023002"/>
    </source>
</evidence>
<dbReference type="InterPro" id="IPR013154">
    <property type="entry name" value="ADH-like_N"/>
</dbReference>
<dbReference type="InterPro" id="IPR020843">
    <property type="entry name" value="ER"/>
</dbReference>
<organism evidence="3 4">
    <name type="scientific">Massilia antarctica</name>
    <dbReference type="NCBI Taxonomy" id="2765360"/>
    <lineage>
        <taxon>Bacteria</taxon>
        <taxon>Pseudomonadati</taxon>
        <taxon>Pseudomonadota</taxon>
        <taxon>Betaproteobacteria</taxon>
        <taxon>Burkholderiales</taxon>
        <taxon>Oxalobacteraceae</taxon>
        <taxon>Telluria group</taxon>
        <taxon>Massilia</taxon>
    </lineage>
</organism>
<keyword evidence="4" id="KW-1185">Reference proteome</keyword>
<dbReference type="Gene3D" id="3.40.50.720">
    <property type="entry name" value="NAD(P)-binding Rossmann-like Domain"/>
    <property type="match status" value="1"/>
</dbReference>
<dbReference type="Pfam" id="PF08240">
    <property type="entry name" value="ADH_N"/>
    <property type="match status" value="1"/>
</dbReference>
<gene>
    <name evidence="3" type="ORF">IV454_21870</name>
</gene>
<name>A0AA48W920_9BURK</name>
<dbReference type="InterPro" id="IPR050700">
    <property type="entry name" value="YIM1/Zinc_Alcohol_DH_Fams"/>
</dbReference>
<dbReference type="InterPro" id="IPR036291">
    <property type="entry name" value="NAD(P)-bd_dom_sf"/>
</dbReference>
<evidence type="ECO:0000313" key="4">
    <source>
        <dbReference type="Proteomes" id="UP000662888"/>
    </source>
</evidence>
<dbReference type="RefSeq" id="WP_206087815.1">
    <property type="nucleotide sequence ID" value="NZ_CP065053.1"/>
</dbReference>
<proteinExistence type="predicted"/>
<dbReference type="CDD" id="cd05289">
    <property type="entry name" value="MDR_like_2"/>
    <property type="match status" value="1"/>
</dbReference>
<dbReference type="PANTHER" id="PTHR11695:SF294">
    <property type="entry name" value="RETICULON-4-INTERACTING PROTEIN 1, MITOCHONDRIAL"/>
    <property type="match status" value="1"/>
</dbReference>
<accession>A0AA48W920</accession>
<sequence>MNRAVRIHGYGAAGVVQVDQVDVPAPGADDVLVKVHAAGVNALDWKIRQGYLQAAFPLALPATLGIELAGEVMAVGASVTGFAVGDRVMGPLGRLGAYADMVAIAADRLARVPQEMDYTQAAALPVASLTAWQALRAAGPLRPGQQVLIHGAAGGVGGFAVQFAKAAGAVVVATASASSREHVLALGADKVIDRHAEHFEEQVRDVDLVLDLVGGDTLDRSWQVLADGGAVVSTAAPDIVARAPAGRRGLWFMMVPDQQQLTEIASLVAAGTVRSTIARVVAFDGLAQAIEQSHSGHAPGKVVVDFTR</sequence>
<dbReference type="InterPro" id="IPR002364">
    <property type="entry name" value="Quin_OxRdtase/zeta-crystal_CS"/>
</dbReference>
<reference evidence="3 4" key="1">
    <citation type="submission" date="2020-11" db="EMBL/GenBank/DDBJ databases">
        <authorList>
            <person name="Sun Q."/>
        </authorList>
    </citation>
    <scope>NUCLEOTIDE SEQUENCE [LARGE SCALE GENOMIC DNA]</scope>
    <source>
        <strain evidence="3 4">P8398</strain>
    </source>
</reference>
<dbReference type="SUPFAM" id="SSF50129">
    <property type="entry name" value="GroES-like"/>
    <property type="match status" value="1"/>
</dbReference>
<dbReference type="InterPro" id="IPR011032">
    <property type="entry name" value="GroES-like_sf"/>
</dbReference>
<dbReference type="Gene3D" id="3.90.180.10">
    <property type="entry name" value="Medium-chain alcohol dehydrogenases, catalytic domain"/>
    <property type="match status" value="1"/>
</dbReference>
<dbReference type="EMBL" id="CP065053">
    <property type="protein sequence ID" value="QPI48177.1"/>
    <property type="molecule type" value="Genomic_DNA"/>
</dbReference>
<dbReference type="Pfam" id="PF13602">
    <property type="entry name" value="ADH_zinc_N_2"/>
    <property type="match status" value="1"/>
</dbReference>
<protein>
    <submittedName>
        <fullName evidence="3">NADP-dependent oxidoreductase</fullName>
    </submittedName>
</protein>